<proteinExistence type="predicted"/>
<sequence length="54" mass="5828">MSFFDYAMKLIGGAATTTVTCPVCGSKSSQPVSKIRQEQAMLCPECKALFVVPR</sequence>
<reference evidence="1 2" key="1">
    <citation type="submission" date="2016-09" db="EMBL/GenBank/DDBJ databases">
        <authorList>
            <person name="Reverchon S."/>
            <person name="Nasser W."/>
            <person name="Leonard S."/>
            <person name="Brochier C."/>
            <person name="Duprey A."/>
        </authorList>
    </citation>
    <scope>NUCLEOTIDE SEQUENCE [LARGE SCALE GENOMIC DNA]</scope>
    <source>
        <strain evidence="1 2">174/2</strain>
    </source>
</reference>
<gene>
    <name evidence="1" type="ORF">DAQ1742_01776</name>
</gene>
<organism evidence="1 2">
    <name type="scientific">Dickeya aquatica</name>
    <dbReference type="NCBI Taxonomy" id="1401087"/>
    <lineage>
        <taxon>Bacteria</taxon>
        <taxon>Pseudomonadati</taxon>
        <taxon>Pseudomonadota</taxon>
        <taxon>Gammaproteobacteria</taxon>
        <taxon>Enterobacterales</taxon>
        <taxon>Pectobacteriaceae</taxon>
        <taxon>Dickeya</taxon>
    </lineage>
</organism>
<keyword evidence="2" id="KW-1185">Reference proteome</keyword>
<name>A0A375A9I7_9GAMM</name>
<protein>
    <submittedName>
        <fullName evidence="1">Uncharacterized protein</fullName>
    </submittedName>
</protein>
<dbReference type="NCBIfam" id="NF038384">
    <property type="entry name" value="zinc_YnfU_fam"/>
    <property type="match status" value="1"/>
</dbReference>
<evidence type="ECO:0000313" key="1">
    <source>
        <dbReference type="EMBL" id="SLM62713.1"/>
    </source>
</evidence>
<dbReference type="Pfam" id="PF23499">
    <property type="entry name" value="YnfU"/>
    <property type="match status" value="1"/>
</dbReference>
<dbReference type="AlphaFoldDB" id="A0A375A9I7"/>
<dbReference type="EMBL" id="LT615367">
    <property type="protein sequence ID" value="SLM62713.1"/>
    <property type="molecule type" value="Genomic_DNA"/>
</dbReference>
<dbReference type="KEGG" id="daq:DAQ1742_01776"/>
<accession>A0A375A9I7</accession>
<evidence type="ECO:0000313" key="2">
    <source>
        <dbReference type="Proteomes" id="UP000294820"/>
    </source>
</evidence>
<dbReference type="RefSeq" id="WP_256388390.1">
    <property type="nucleotide sequence ID" value="NZ_LT615367.1"/>
</dbReference>
<dbReference type="InterPro" id="IPR057793">
    <property type="entry name" value="YnfU-like"/>
</dbReference>
<dbReference type="Proteomes" id="UP000294820">
    <property type="component" value="Chromosome 1"/>
</dbReference>